<organism evidence="9 10">
    <name type="scientific">Moheibacter lacus</name>
    <dbReference type="NCBI Taxonomy" id="2745851"/>
    <lineage>
        <taxon>Bacteria</taxon>
        <taxon>Pseudomonadati</taxon>
        <taxon>Bacteroidota</taxon>
        <taxon>Flavobacteriia</taxon>
        <taxon>Flavobacteriales</taxon>
        <taxon>Weeksellaceae</taxon>
        <taxon>Moheibacter</taxon>
    </lineage>
</organism>
<keyword evidence="8" id="KW-0175">Coiled coil</keyword>
<dbReference type="AlphaFoldDB" id="A0A838ZSA7"/>
<accession>A0A838ZSA7</accession>
<evidence type="ECO:0000313" key="9">
    <source>
        <dbReference type="EMBL" id="MBA5629229.1"/>
    </source>
</evidence>
<evidence type="ECO:0000256" key="1">
    <source>
        <dbReference type="ARBA" id="ARBA00004442"/>
    </source>
</evidence>
<dbReference type="PANTHER" id="PTHR30026">
    <property type="entry name" value="OUTER MEMBRANE PROTEIN TOLC"/>
    <property type="match status" value="1"/>
</dbReference>
<evidence type="ECO:0000256" key="2">
    <source>
        <dbReference type="ARBA" id="ARBA00007613"/>
    </source>
</evidence>
<name>A0A838ZSA7_9FLAO</name>
<dbReference type="Gene3D" id="1.20.1600.10">
    <property type="entry name" value="Outer membrane efflux proteins (OEP)"/>
    <property type="match status" value="1"/>
</dbReference>
<proteinExistence type="inferred from homology"/>
<dbReference type="GO" id="GO:1990281">
    <property type="term" value="C:efflux pump complex"/>
    <property type="evidence" value="ECO:0007669"/>
    <property type="project" value="TreeGrafter"/>
</dbReference>
<sequence>MNKLTIIFLFYCIVVAGQEQSFTLEQAINYAWENNLTIKDQQLQEQISAKEVEKTRSNLLPTLGISAGQNFEFGSVINPATNSRETLDIQSSNIALSSNVDLFNWQNFERIKIAKLEKEKVRYNIKITKNDILIQVVQAFYQLQFSKEQLKLVESQIENTKTHLSRIEEEVDLGNKSESDLLEMKANLTSDYQRKTNAESVCQQAYLSLQNLLNRKDSSNYLFENELLVSQPSEEIQNLYENGLSTRPEIKLAQKDEEIAQKQIDEQKSLYYPTLSAGYSLSSFYTDSRVGAFSDQIADNRSHFIRLSLNIPIFNKLQTKKSVEQSKIELERSQLQIRQYEQEYYNLLSEAYLKTNNSYNQWQSSETNLNAHQLSFEKTNDKFEFGMINIYEYLTAKNNLLQVESDNLIAKYTFYMNSVLLNWYSEGQID</sequence>
<evidence type="ECO:0000256" key="8">
    <source>
        <dbReference type="SAM" id="Coils"/>
    </source>
</evidence>
<dbReference type="Pfam" id="PF02321">
    <property type="entry name" value="OEP"/>
    <property type="match status" value="2"/>
</dbReference>
<gene>
    <name evidence="9" type="ORF">HU137_05525</name>
</gene>
<keyword evidence="10" id="KW-1185">Reference proteome</keyword>
<evidence type="ECO:0000256" key="5">
    <source>
        <dbReference type="ARBA" id="ARBA00022692"/>
    </source>
</evidence>
<dbReference type="SUPFAM" id="SSF56954">
    <property type="entry name" value="Outer membrane efflux proteins (OEP)"/>
    <property type="match status" value="1"/>
</dbReference>
<dbReference type="GO" id="GO:0009279">
    <property type="term" value="C:cell outer membrane"/>
    <property type="evidence" value="ECO:0007669"/>
    <property type="project" value="UniProtKB-SubCell"/>
</dbReference>
<comment type="similarity">
    <text evidence="2">Belongs to the outer membrane factor (OMF) (TC 1.B.17) family.</text>
</comment>
<feature type="coiled-coil region" evidence="8">
    <location>
        <begin position="323"/>
        <end position="350"/>
    </location>
</feature>
<keyword evidence="6" id="KW-0472">Membrane</keyword>
<keyword evidence="4" id="KW-1134">Transmembrane beta strand</keyword>
<dbReference type="EMBL" id="JACDZE010000001">
    <property type="protein sequence ID" value="MBA5629229.1"/>
    <property type="molecule type" value="Genomic_DNA"/>
</dbReference>
<comment type="caution">
    <text evidence="9">The sequence shown here is derived from an EMBL/GenBank/DDBJ whole genome shotgun (WGS) entry which is preliminary data.</text>
</comment>
<evidence type="ECO:0000256" key="7">
    <source>
        <dbReference type="ARBA" id="ARBA00023237"/>
    </source>
</evidence>
<dbReference type="GO" id="GO:0015562">
    <property type="term" value="F:efflux transmembrane transporter activity"/>
    <property type="evidence" value="ECO:0007669"/>
    <property type="project" value="InterPro"/>
</dbReference>
<dbReference type="GO" id="GO:0015288">
    <property type="term" value="F:porin activity"/>
    <property type="evidence" value="ECO:0007669"/>
    <property type="project" value="TreeGrafter"/>
</dbReference>
<evidence type="ECO:0000256" key="6">
    <source>
        <dbReference type="ARBA" id="ARBA00023136"/>
    </source>
</evidence>
<evidence type="ECO:0000256" key="3">
    <source>
        <dbReference type="ARBA" id="ARBA00022448"/>
    </source>
</evidence>
<protein>
    <submittedName>
        <fullName evidence="9">TolC family protein</fullName>
    </submittedName>
</protein>
<dbReference type="Proteomes" id="UP000552241">
    <property type="component" value="Unassembled WGS sequence"/>
</dbReference>
<dbReference type="InterPro" id="IPR003423">
    <property type="entry name" value="OMP_efflux"/>
</dbReference>
<dbReference type="InterPro" id="IPR051906">
    <property type="entry name" value="TolC-like"/>
</dbReference>
<evidence type="ECO:0000313" key="10">
    <source>
        <dbReference type="Proteomes" id="UP000552241"/>
    </source>
</evidence>
<keyword evidence="7" id="KW-0998">Cell outer membrane</keyword>
<dbReference type="RefSeq" id="WP_182042792.1">
    <property type="nucleotide sequence ID" value="NZ_JACDZE010000001.1"/>
</dbReference>
<comment type="subcellular location">
    <subcellularLocation>
        <location evidence="1">Cell outer membrane</location>
    </subcellularLocation>
</comment>
<keyword evidence="5" id="KW-0812">Transmembrane</keyword>
<reference evidence="9 10" key="1">
    <citation type="submission" date="2020-07" db="EMBL/GenBank/DDBJ databases">
        <title>Moheibacter lacus sp. nov., a member of the family Flavobacteriaceae isolated from freshwater lake sediment.</title>
        <authorList>
            <person name="Liu Y."/>
        </authorList>
    </citation>
    <scope>NUCLEOTIDE SEQUENCE [LARGE SCALE GENOMIC DNA]</scope>
    <source>
        <strain evidence="9 10">BDHS18</strain>
    </source>
</reference>
<dbReference type="PANTHER" id="PTHR30026:SF20">
    <property type="entry name" value="OUTER MEMBRANE PROTEIN TOLC"/>
    <property type="match status" value="1"/>
</dbReference>
<evidence type="ECO:0000256" key="4">
    <source>
        <dbReference type="ARBA" id="ARBA00022452"/>
    </source>
</evidence>
<keyword evidence="3" id="KW-0813">Transport</keyword>